<dbReference type="NCBIfam" id="TIGR02337">
    <property type="entry name" value="HpaR"/>
    <property type="match status" value="1"/>
</dbReference>
<accession>A0ABT5IXA2</accession>
<dbReference type="Pfam" id="PF01047">
    <property type="entry name" value="MarR"/>
    <property type="match status" value="1"/>
</dbReference>
<dbReference type="InterPro" id="IPR039422">
    <property type="entry name" value="MarR/SlyA-like"/>
</dbReference>
<dbReference type="InterPro" id="IPR036388">
    <property type="entry name" value="WH-like_DNA-bd_sf"/>
</dbReference>
<comment type="caution">
    <text evidence="3">The sequence shown here is derived from an EMBL/GenBank/DDBJ whole genome shotgun (WGS) entry which is preliminary data.</text>
</comment>
<dbReference type="RefSeq" id="WP_147694642.1">
    <property type="nucleotide sequence ID" value="NZ_JAQQLF010000009.1"/>
</dbReference>
<dbReference type="Gene3D" id="1.10.10.10">
    <property type="entry name" value="Winged helix-like DNA-binding domain superfamily/Winged helix DNA-binding domain"/>
    <property type="match status" value="1"/>
</dbReference>
<dbReference type="InterPro" id="IPR000835">
    <property type="entry name" value="HTH_MarR-typ"/>
</dbReference>
<feature type="region of interest" description="Disordered" evidence="1">
    <location>
        <begin position="143"/>
        <end position="165"/>
    </location>
</feature>
<dbReference type="SUPFAM" id="SSF46785">
    <property type="entry name" value="Winged helix' DNA-binding domain"/>
    <property type="match status" value="1"/>
</dbReference>
<dbReference type="InterPro" id="IPR012712">
    <property type="entry name" value="HpaR/FarR"/>
</dbReference>
<dbReference type="PROSITE" id="PS50995">
    <property type="entry name" value="HTH_MARR_2"/>
    <property type="match status" value="1"/>
</dbReference>
<dbReference type="EMBL" id="JAQQLF010000009">
    <property type="protein sequence ID" value="MDC7717194.1"/>
    <property type="molecule type" value="Genomic_DNA"/>
</dbReference>
<dbReference type="PANTHER" id="PTHR33164">
    <property type="entry name" value="TRANSCRIPTIONAL REGULATOR, MARR FAMILY"/>
    <property type="match status" value="1"/>
</dbReference>
<dbReference type="SMART" id="SM00347">
    <property type="entry name" value="HTH_MARR"/>
    <property type="match status" value="1"/>
</dbReference>
<proteinExistence type="predicted"/>
<sequence>MDQHLPHQHRLPQHLLRAREAVMAYFRPLLNGFGLTEQQWRIMRLLDDRGEMEAGMVADLACILSPSLTGILVRMEKAGLIHRRKDKTDSRRLIVSLSDSGRALTHQISPLSAACYQQIEQHFGEAKLSQLLQLLAELEQLPAPGQVSETADSDGENEDYNTPDA</sequence>
<keyword evidence="4" id="KW-1185">Reference proteome</keyword>
<evidence type="ECO:0000256" key="1">
    <source>
        <dbReference type="SAM" id="MobiDB-lite"/>
    </source>
</evidence>
<organism evidence="3 4">
    <name type="scientific">Vogesella aquatica</name>
    <dbReference type="NCBI Taxonomy" id="2984206"/>
    <lineage>
        <taxon>Bacteria</taxon>
        <taxon>Pseudomonadati</taxon>
        <taxon>Pseudomonadota</taxon>
        <taxon>Betaproteobacteria</taxon>
        <taxon>Neisseriales</taxon>
        <taxon>Chromobacteriaceae</taxon>
        <taxon>Vogesella</taxon>
    </lineage>
</organism>
<gene>
    <name evidence="3" type="primary">hpaR</name>
    <name evidence="3" type="ORF">PQU95_08195</name>
</gene>
<protein>
    <submittedName>
        <fullName evidence="3">Homoprotocatechuate degradation operon regulator HpaR</fullName>
    </submittedName>
</protein>
<evidence type="ECO:0000259" key="2">
    <source>
        <dbReference type="PROSITE" id="PS50995"/>
    </source>
</evidence>
<feature type="domain" description="HTH marR-type" evidence="2">
    <location>
        <begin position="8"/>
        <end position="140"/>
    </location>
</feature>
<name>A0ABT5IXA2_9NEIS</name>
<evidence type="ECO:0000313" key="4">
    <source>
        <dbReference type="Proteomes" id="UP001219956"/>
    </source>
</evidence>
<feature type="compositionally biased region" description="Acidic residues" evidence="1">
    <location>
        <begin position="151"/>
        <end position="165"/>
    </location>
</feature>
<dbReference type="PANTHER" id="PTHR33164:SF13">
    <property type="entry name" value="4-HYDROXYPHENYLACETATE CATABOLISM PROTEIN"/>
    <property type="match status" value="1"/>
</dbReference>
<reference evidence="3 4" key="1">
    <citation type="submission" date="2023-01" db="EMBL/GenBank/DDBJ databases">
        <title>Novel species of the genus Vogesella isolated from rivers.</title>
        <authorList>
            <person name="Lu H."/>
        </authorList>
    </citation>
    <scope>NUCLEOTIDE SEQUENCE [LARGE SCALE GENOMIC DNA]</scope>
    <source>
        <strain evidence="3 4">DC21W</strain>
    </source>
</reference>
<evidence type="ECO:0000313" key="3">
    <source>
        <dbReference type="EMBL" id="MDC7717194.1"/>
    </source>
</evidence>
<dbReference type="InterPro" id="IPR036390">
    <property type="entry name" value="WH_DNA-bd_sf"/>
</dbReference>
<dbReference type="Proteomes" id="UP001219956">
    <property type="component" value="Unassembled WGS sequence"/>
</dbReference>